<dbReference type="CDD" id="cd22157">
    <property type="entry name" value="F-box_AtFBW1-like"/>
    <property type="match status" value="1"/>
</dbReference>
<evidence type="ECO:0000259" key="1">
    <source>
        <dbReference type="SMART" id="SM00256"/>
    </source>
</evidence>
<gene>
    <name evidence="2" type="ORF">BDA96_01G350000</name>
</gene>
<dbReference type="PANTHER" id="PTHR35546:SF40">
    <property type="entry name" value="F-BOX DOMAIN-CONTAINING PROTEIN"/>
    <property type="match status" value="1"/>
</dbReference>
<dbReference type="InterPro" id="IPR056592">
    <property type="entry name" value="Beta-prop_At3g26010-like"/>
</dbReference>
<protein>
    <recommendedName>
        <fullName evidence="1">F-box domain-containing protein</fullName>
    </recommendedName>
</protein>
<dbReference type="EMBL" id="CM027680">
    <property type="protein sequence ID" value="KAG0550574.1"/>
    <property type="molecule type" value="Genomic_DNA"/>
</dbReference>
<dbReference type="InterPro" id="IPR001810">
    <property type="entry name" value="F-box_dom"/>
</dbReference>
<dbReference type="InterPro" id="IPR055290">
    <property type="entry name" value="At3g26010-like"/>
</dbReference>
<dbReference type="Pfam" id="PF24750">
    <property type="entry name" value="b-prop_At3g26010-like"/>
    <property type="match status" value="1"/>
</dbReference>
<evidence type="ECO:0000313" key="3">
    <source>
        <dbReference type="Proteomes" id="UP000807115"/>
    </source>
</evidence>
<dbReference type="AlphaFoldDB" id="A0A921S1V2"/>
<sequence length="413" mass="45357">MEEARDTKKKRSLAVTSSASTAAATGVGLTDDHIVDILSRVPVKSICRFKCVSPSWRSLISHPDNRKKLPQTVTGFFYFDEFDSCTFVSLLAEPPRRTTGRGWVRPRSPCDFLPANTGGGVVDCCNGLVLLNNSRGGGGGGGSEPRASYVVCNPATEKWTTVPASTRAGKICSASILCFDPAISPHFHVVQLLDRDPEADEADDEEEEDWFAEESSQFEGFNIYSSETGAWVFHPHDSHWSPVAHRSRRTFFNAHLHFVTGDDGAVAALDMKGQQKRRVIPVPRSGEVQLIGHSQGRLLYANRDARNASKLSIYALGERGNGNGRWTLKHCVETSGLFAGEEYLQSGLLVGVAAIHPHGDSVFLFDSLQGRLMSYGMVSRRGHVVRNVEESPLWSFVPYVPLYLEMAALENSK</sequence>
<name>A0A921S1V2_SORBI</name>
<organism evidence="2 3">
    <name type="scientific">Sorghum bicolor</name>
    <name type="common">Sorghum</name>
    <name type="synonym">Sorghum vulgare</name>
    <dbReference type="NCBI Taxonomy" id="4558"/>
    <lineage>
        <taxon>Eukaryota</taxon>
        <taxon>Viridiplantae</taxon>
        <taxon>Streptophyta</taxon>
        <taxon>Embryophyta</taxon>
        <taxon>Tracheophyta</taxon>
        <taxon>Spermatophyta</taxon>
        <taxon>Magnoliopsida</taxon>
        <taxon>Liliopsida</taxon>
        <taxon>Poales</taxon>
        <taxon>Poaceae</taxon>
        <taxon>PACMAD clade</taxon>
        <taxon>Panicoideae</taxon>
        <taxon>Andropogonodae</taxon>
        <taxon>Andropogoneae</taxon>
        <taxon>Sorghinae</taxon>
        <taxon>Sorghum</taxon>
    </lineage>
</organism>
<accession>A0A921S1V2</accession>
<feature type="domain" description="F-box" evidence="1">
    <location>
        <begin position="29"/>
        <end position="69"/>
    </location>
</feature>
<reference evidence="2" key="1">
    <citation type="journal article" date="2019" name="BMC Genomics">
        <title>A new reference genome for Sorghum bicolor reveals high levels of sequence similarity between sweet and grain genotypes: implications for the genetics of sugar metabolism.</title>
        <authorList>
            <person name="Cooper E.A."/>
            <person name="Brenton Z.W."/>
            <person name="Flinn B.S."/>
            <person name="Jenkins J."/>
            <person name="Shu S."/>
            <person name="Flowers D."/>
            <person name="Luo F."/>
            <person name="Wang Y."/>
            <person name="Xia P."/>
            <person name="Barry K."/>
            <person name="Daum C."/>
            <person name="Lipzen A."/>
            <person name="Yoshinaga Y."/>
            <person name="Schmutz J."/>
            <person name="Saski C."/>
            <person name="Vermerris W."/>
            <person name="Kresovich S."/>
        </authorList>
    </citation>
    <scope>NUCLEOTIDE SEQUENCE</scope>
</reference>
<comment type="caution">
    <text evidence="2">The sequence shown here is derived from an EMBL/GenBank/DDBJ whole genome shotgun (WGS) entry which is preliminary data.</text>
</comment>
<dbReference type="PANTHER" id="PTHR35546">
    <property type="entry name" value="F-BOX PROTEIN INTERACTION DOMAIN PROTEIN-RELATED"/>
    <property type="match status" value="1"/>
</dbReference>
<dbReference type="InterPro" id="IPR036047">
    <property type="entry name" value="F-box-like_dom_sf"/>
</dbReference>
<evidence type="ECO:0000313" key="2">
    <source>
        <dbReference type="EMBL" id="KAG0550574.1"/>
    </source>
</evidence>
<proteinExistence type="predicted"/>
<dbReference type="SUPFAM" id="SSF81383">
    <property type="entry name" value="F-box domain"/>
    <property type="match status" value="1"/>
</dbReference>
<reference evidence="2" key="2">
    <citation type="submission" date="2020-10" db="EMBL/GenBank/DDBJ databases">
        <authorList>
            <person name="Cooper E.A."/>
            <person name="Brenton Z.W."/>
            <person name="Flinn B.S."/>
            <person name="Jenkins J."/>
            <person name="Shu S."/>
            <person name="Flowers D."/>
            <person name="Luo F."/>
            <person name="Wang Y."/>
            <person name="Xia P."/>
            <person name="Barry K."/>
            <person name="Daum C."/>
            <person name="Lipzen A."/>
            <person name="Yoshinaga Y."/>
            <person name="Schmutz J."/>
            <person name="Saski C."/>
            <person name="Vermerris W."/>
            <person name="Kresovich S."/>
        </authorList>
    </citation>
    <scope>NUCLEOTIDE SEQUENCE</scope>
</reference>
<dbReference type="SMART" id="SM00256">
    <property type="entry name" value="FBOX"/>
    <property type="match status" value="1"/>
</dbReference>
<dbReference type="Gene3D" id="1.20.1280.50">
    <property type="match status" value="1"/>
</dbReference>
<dbReference type="Proteomes" id="UP000807115">
    <property type="component" value="Chromosome 1"/>
</dbReference>
<dbReference type="Pfam" id="PF00646">
    <property type="entry name" value="F-box"/>
    <property type="match status" value="1"/>
</dbReference>